<organism evidence="1 2">
    <name type="scientific">Panagrolaimus sp. ES5</name>
    <dbReference type="NCBI Taxonomy" id="591445"/>
    <lineage>
        <taxon>Eukaryota</taxon>
        <taxon>Metazoa</taxon>
        <taxon>Ecdysozoa</taxon>
        <taxon>Nematoda</taxon>
        <taxon>Chromadorea</taxon>
        <taxon>Rhabditida</taxon>
        <taxon>Tylenchina</taxon>
        <taxon>Panagrolaimomorpha</taxon>
        <taxon>Panagrolaimoidea</taxon>
        <taxon>Panagrolaimidae</taxon>
        <taxon>Panagrolaimus</taxon>
    </lineage>
</organism>
<dbReference type="WBParaSite" id="ES5_v2.g13522.t1">
    <property type="protein sequence ID" value="ES5_v2.g13522.t1"/>
    <property type="gene ID" value="ES5_v2.g13522"/>
</dbReference>
<accession>A0AC34F8P2</accession>
<evidence type="ECO:0000313" key="1">
    <source>
        <dbReference type="Proteomes" id="UP000887579"/>
    </source>
</evidence>
<dbReference type="Proteomes" id="UP000887579">
    <property type="component" value="Unplaced"/>
</dbReference>
<sequence>MVLVLYVNLIKSSPARTIRSISCSQDWCSEYCDSNLDATEKGKKFMARCLQTQECQCLYPWRQGTDSMMTWSRMN</sequence>
<name>A0AC34F8P2_9BILA</name>
<reference evidence="2" key="1">
    <citation type="submission" date="2022-11" db="UniProtKB">
        <authorList>
            <consortium name="WormBaseParasite"/>
        </authorList>
    </citation>
    <scope>IDENTIFICATION</scope>
</reference>
<protein>
    <submittedName>
        <fullName evidence="2">Uncharacterized protein</fullName>
    </submittedName>
</protein>
<evidence type="ECO:0000313" key="2">
    <source>
        <dbReference type="WBParaSite" id="ES5_v2.g13522.t1"/>
    </source>
</evidence>
<proteinExistence type="predicted"/>